<evidence type="ECO:0000256" key="3">
    <source>
        <dbReference type="SAM" id="Phobius"/>
    </source>
</evidence>
<feature type="transmembrane region" description="Helical" evidence="3">
    <location>
        <begin position="113"/>
        <end position="138"/>
    </location>
</feature>
<dbReference type="AlphaFoldDB" id="A0A1Y4QEX8"/>
<keyword evidence="3" id="KW-0472">Membrane</keyword>
<dbReference type="Gene3D" id="1.10.1760.20">
    <property type="match status" value="1"/>
</dbReference>
<dbReference type="PANTHER" id="PTHR37815:SF3">
    <property type="entry name" value="UPF0397 PROTEIN SPR0429"/>
    <property type="match status" value="1"/>
</dbReference>
<comment type="caution">
    <text evidence="4">The sequence shown here is derived from an EMBL/GenBank/DDBJ whole genome shotgun (WGS) entry which is preliminary data.</text>
</comment>
<feature type="transmembrane region" description="Helical" evidence="3">
    <location>
        <begin position="6"/>
        <end position="27"/>
    </location>
</feature>
<evidence type="ECO:0000256" key="1">
    <source>
        <dbReference type="ARBA" id="ARBA00022692"/>
    </source>
</evidence>
<dbReference type="Proteomes" id="UP000196258">
    <property type="component" value="Unassembled WGS sequence"/>
</dbReference>
<organism evidence="4 5">
    <name type="scientific">Thomasclavelia spiroformis</name>
    <dbReference type="NCBI Taxonomy" id="29348"/>
    <lineage>
        <taxon>Bacteria</taxon>
        <taxon>Bacillati</taxon>
        <taxon>Bacillota</taxon>
        <taxon>Erysipelotrichia</taxon>
        <taxon>Erysipelotrichales</taxon>
        <taxon>Coprobacillaceae</taxon>
        <taxon>Thomasclavelia</taxon>
    </lineage>
</organism>
<proteinExistence type="predicted"/>
<accession>A0A1Y4QEX8</accession>
<feature type="transmembrane region" description="Helical" evidence="3">
    <location>
        <begin position="83"/>
        <end position="101"/>
    </location>
</feature>
<evidence type="ECO:0000313" key="5">
    <source>
        <dbReference type="Proteomes" id="UP000196258"/>
    </source>
</evidence>
<name>A0A1Y4QEX8_9FIRM</name>
<dbReference type="EMBL" id="NFLB01000016">
    <property type="protein sequence ID" value="OUQ03829.1"/>
    <property type="molecule type" value="Genomic_DNA"/>
</dbReference>
<evidence type="ECO:0000256" key="2">
    <source>
        <dbReference type="ARBA" id="ARBA00022989"/>
    </source>
</evidence>
<dbReference type="GO" id="GO:0016020">
    <property type="term" value="C:membrane"/>
    <property type="evidence" value="ECO:0007669"/>
    <property type="project" value="InterPro"/>
</dbReference>
<sequence length="201" mass="21729">MNNKTLKLAIIGLMSALAYISFTFLQIKIPTPGGTTSFHLGNTFCILAALLLGGIPGGLAGAIGMGIGDLLDPTYVTYAPKTIILKLLIGIFTGLFAHRIFKINNSKNDSKLFIYVIISSTAGMLFNIIGEPIFGYFYNLIILGTPQKAAATLASWNAITTVVNAIITIILSSSIYLIIRPRLIKNNLLMKLSPDDSKKYK</sequence>
<keyword evidence="1 3" id="KW-0812">Transmembrane</keyword>
<gene>
    <name evidence="4" type="ORF">B5E91_12030</name>
</gene>
<dbReference type="PANTHER" id="PTHR37815">
    <property type="entry name" value="UPF0397 PROTEIN BC_2624-RELATED"/>
    <property type="match status" value="1"/>
</dbReference>
<feature type="transmembrane region" description="Helical" evidence="3">
    <location>
        <begin position="39"/>
        <end position="63"/>
    </location>
</feature>
<evidence type="ECO:0000313" key="4">
    <source>
        <dbReference type="EMBL" id="OUQ03829.1"/>
    </source>
</evidence>
<keyword evidence="2 3" id="KW-1133">Transmembrane helix</keyword>
<dbReference type="InterPro" id="IPR009825">
    <property type="entry name" value="ECF_substrate-spec-like"/>
</dbReference>
<protein>
    <submittedName>
        <fullName evidence="4">Riboflavin transporter</fullName>
    </submittedName>
</protein>
<dbReference type="RefSeq" id="WP_087258075.1">
    <property type="nucleotide sequence ID" value="NZ_NFLB01000016.1"/>
</dbReference>
<reference evidence="5" key="1">
    <citation type="submission" date="2017-04" db="EMBL/GenBank/DDBJ databases">
        <title>Function of individual gut microbiota members based on whole genome sequencing of pure cultures obtained from chicken caecum.</title>
        <authorList>
            <person name="Medvecky M."/>
            <person name="Cejkova D."/>
            <person name="Polansky O."/>
            <person name="Karasova D."/>
            <person name="Kubasova T."/>
            <person name="Cizek A."/>
            <person name="Rychlik I."/>
        </authorList>
    </citation>
    <scope>NUCLEOTIDE SEQUENCE [LARGE SCALE GENOMIC DNA]</scope>
    <source>
        <strain evidence="5">An149</strain>
    </source>
</reference>
<feature type="transmembrane region" description="Helical" evidence="3">
    <location>
        <begin position="158"/>
        <end position="179"/>
    </location>
</feature>
<dbReference type="Pfam" id="PF07155">
    <property type="entry name" value="ECF-ribofla_trS"/>
    <property type="match status" value="1"/>
</dbReference>